<evidence type="ECO:0000313" key="3">
    <source>
        <dbReference type="Proteomes" id="UP001145742"/>
    </source>
</evidence>
<evidence type="ECO:0000256" key="1">
    <source>
        <dbReference type="SAM" id="Phobius"/>
    </source>
</evidence>
<dbReference type="Proteomes" id="UP001145742">
    <property type="component" value="Unassembled WGS sequence"/>
</dbReference>
<feature type="transmembrane region" description="Helical" evidence="1">
    <location>
        <begin position="59"/>
        <end position="78"/>
    </location>
</feature>
<organism evidence="2 3">
    <name type="scientific">Willisornis vidua</name>
    <name type="common">Xingu scale-backed antbird</name>
    <dbReference type="NCBI Taxonomy" id="1566151"/>
    <lineage>
        <taxon>Eukaryota</taxon>
        <taxon>Metazoa</taxon>
        <taxon>Chordata</taxon>
        <taxon>Craniata</taxon>
        <taxon>Vertebrata</taxon>
        <taxon>Euteleostomi</taxon>
        <taxon>Archelosauria</taxon>
        <taxon>Archosauria</taxon>
        <taxon>Dinosauria</taxon>
        <taxon>Saurischia</taxon>
        <taxon>Theropoda</taxon>
        <taxon>Coelurosauria</taxon>
        <taxon>Aves</taxon>
        <taxon>Neognathae</taxon>
        <taxon>Neoaves</taxon>
        <taxon>Telluraves</taxon>
        <taxon>Australaves</taxon>
        <taxon>Passeriformes</taxon>
        <taxon>Thamnophilidae</taxon>
        <taxon>Willisornis</taxon>
    </lineage>
</organism>
<gene>
    <name evidence="2" type="ORF">WISP_16806</name>
</gene>
<protein>
    <submittedName>
        <fullName evidence="2">Uncharacterized protein</fullName>
    </submittedName>
</protein>
<keyword evidence="1" id="KW-0812">Transmembrane</keyword>
<dbReference type="EMBL" id="WHWB01032224">
    <property type="protein sequence ID" value="KAJ7426353.1"/>
    <property type="molecule type" value="Genomic_DNA"/>
</dbReference>
<proteinExistence type="predicted"/>
<keyword evidence="1" id="KW-1133">Transmembrane helix</keyword>
<keyword evidence="1" id="KW-0472">Membrane</keyword>
<comment type="caution">
    <text evidence="2">The sequence shown here is derived from an EMBL/GenBank/DDBJ whole genome shotgun (WGS) entry which is preliminary data.</text>
</comment>
<evidence type="ECO:0000313" key="2">
    <source>
        <dbReference type="EMBL" id="KAJ7426353.1"/>
    </source>
</evidence>
<reference evidence="2" key="1">
    <citation type="submission" date="2019-10" db="EMBL/GenBank/DDBJ databases">
        <authorList>
            <person name="Soares A.E.R."/>
            <person name="Aleixo A."/>
            <person name="Schneider P."/>
            <person name="Miyaki C.Y."/>
            <person name="Schneider M.P."/>
            <person name="Mello C."/>
            <person name="Vasconcelos A.T.R."/>
        </authorList>
    </citation>
    <scope>NUCLEOTIDE SEQUENCE</scope>
    <source>
        <tissue evidence="2">Muscle</tissue>
    </source>
</reference>
<name>A0ABQ9DU26_9PASS</name>
<accession>A0ABQ9DU26</accession>
<keyword evidence="3" id="KW-1185">Reference proteome</keyword>
<sequence length="97" mass="11426">MRLRGLEHKSCEECLRELSLFNLEKRKLRGDLITPYNSLKGGCSKNAWRWYIHINYDKMSSFILIIIIIIIIIITARLRERRFGKGTTHACCKRADD</sequence>